<dbReference type="OrthoDB" id="408631at2759"/>
<dbReference type="AlphaFoldDB" id="A0A812BVE8"/>
<sequence length="185" mass="20588">MADDVKLWRRPSSPNSHTAVSPTASAAAHREDRPPEQLDFLSSTCLSRLSNNDEAQTTCDILGLATTNLLEKDDHNTSTLSRPLFTEENENILPSSSPSTPLSDPGDSNMRRILTSLFRELRTYSVSNMEYFQNGKQSYHARLQVAFALLCEHIDAGIEPQVRPIYTLSCFTTASFGIGLYFLLT</sequence>
<dbReference type="Proteomes" id="UP000597762">
    <property type="component" value="Unassembled WGS sequence"/>
</dbReference>
<evidence type="ECO:0000256" key="2">
    <source>
        <dbReference type="SAM" id="Phobius"/>
    </source>
</evidence>
<feature type="compositionally biased region" description="Low complexity" evidence="1">
    <location>
        <begin position="93"/>
        <end position="107"/>
    </location>
</feature>
<accession>A0A812BVE8</accession>
<dbReference type="EMBL" id="CAHIKZ030000927">
    <property type="protein sequence ID" value="CAE1245422.1"/>
    <property type="molecule type" value="Genomic_DNA"/>
</dbReference>
<keyword evidence="2" id="KW-1133">Transmembrane helix</keyword>
<evidence type="ECO:0000313" key="3">
    <source>
        <dbReference type="EMBL" id="CAE1245422.1"/>
    </source>
</evidence>
<feature type="region of interest" description="Disordered" evidence="1">
    <location>
        <begin position="1"/>
        <end position="35"/>
    </location>
</feature>
<feature type="transmembrane region" description="Helical" evidence="2">
    <location>
        <begin position="165"/>
        <end position="184"/>
    </location>
</feature>
<feature type="compositionally biased region" description="Polar residues" evidence="1">
    <location>
        <begin position="12"/>
        <end position="24"/>
    </location>
</feature>
<proteinExistence type="predicted"/>
<reference evidence="3" key="1">
    <citation type="submission" date="2021-01" db="EMBL/GenBank/DDBJ databases">
        <authorList>
            <person name="Li R."/>
            <person name="Bekaert M."/>
        </authorList>
    </citation>
    <scope>NUCLEOTIDE SEQUENCE</scope>
    <source>
        <strain evidence="3">Farmed</strain>
    </source>
</reference>
<keyword evidence="2" id="KW-0472">Membrane</keyword>
<protein>
    <submittedName>
        <fullName evidence="3">Uncharacterized protein</fullName>
    </submittedName>
</protein>
<gene>
    <name evidence="3" type="ORF">SPHA_24720</name>
</gene>
<name>A0A812BVE8_ACAPH</name>
<feature type="region of interest" description="Disordered" evidence="1">
    <location>
        <begin position="75"/>
        <end position="107"/>
    </location>
</feature>
<organism evidence="3 4">
    <name type="scientific">Acanthosepion pharaonis</name>
    <name type="common">Pharaoh cuttlefish</name>
    <name type="synonym">Sepia pharaonis</name>
    <dbReference type="NCBI Taxonomy" id="158019"/>
    <lineage>
        <taxon>Eukaryota</taxon>
        <taxon>Metazoa</taxon>
        <taxon>Spiralia</taxon>
        <taxon>Lophotrochozoa</taxon>
        <taxon>Mollusca</taxon>
        <taxon>Cephalopoda</taxon>
        <taxon>Coleoidea</taxon>
        <taxon>Decapodiformes</taxon>
        <taxon>Sepiida</taxon>
        <taxon>Sepiina</taxon>
        <taxon>Sepiidae</taxon>
        <taxon>Acanthosepion</taxon>
    </lineage>
</organism>
<keyword evidence="2" id="KW-0812">Transmembrane</keyword>
<comment type="caution">
    <text evidence="3">The sequence shown here is derived from an EMBL/GenBank/DDBJ whole genome shotgun (WGS) entry which is preliminary data.</text>
</comment>
<evidence type="ECO:0000256" key="1">
    <source>
        <dbReference type="SAM" id="MobiDB-lite"/>
    </source>
</evidence>
<keyword evidence="4" id="KW-1185">Reference proteome</keyword>
<evidence type="ECO:0000313" key="4">
    <source>
        <dbReference type="Proteomes" id="UP000597762"/>
    </source>
</evidence>